<comment type="caution">
    <text evidence="1">The sequence shown here is derived from an EMBL/GenBank/DDBJ whole genome shotgun (WGS) entry which is preliminary data.</text>
</comment>
<dbReference type="EMBL" id="BJUD01000015">
    <property type="protein sequence ID" value="GEK28669.1"/>
    <property type="molecule type" value="Genomic_DNA"/>
</dbReference>
<organism evidence="1 2">
    <name type="scientific">Furfurilactobacillus siliginis</name>
    <dbReference type="NCBI Taxonomy" id="348151"/>
    <lineage>
        <taxon>Bacteria</taxon>
        <taxon>Bacillati</taxon>
        <taxon>Bacillota</taxon>
        <taxon>Bacilli</taxon>
        <taxon>Lactobacillales</taxon>
        <taxon>Lactobacillaceae</taxon>
        <taxon>Furfurilactobacillus</taxon>
    </lineage>
</organism>
<evidence type="ECO:0000313" key="2">
    <source>
        <dbReference type="Proteomes" id="UP000321429"/>
    </source>
</evidence>
<reference evidence="1 2" key="1">
    <citation type="submission" date="2019-07" db="EMBL/GenBank/DDBJ databases">
        <title>Whole genome shotgun sequence of Lactobacillus siliginis NBRC 101315.</title>
        <authorList>
            <person name="Hosoyama A."/>
            <person name="Uohara A."/>
            <person name="Ohji S."/>
            <person name="Ichikawa N."/>
        </authorList>
    </citation>
    <scope>NUCLEOTIDE SEQUENCE [LARGE SCALE GENOMIC DNA]</scope>
    <source>
        <strain evidence="1 2">NBRC 101315</strain>
    </source>
</reference>
<dbReference type="Proteomes" id="UP000321429">
    <property type="component" value="Unassembled WGS sequence"/>
</dbReference>
<accession>A0A510VP12</accession>
<sequence>MTGRFFAWGGIMKHRQRCYHTVAGTNYLDKIEVLYGSGEEMYYREGDPYTELPSQYVRAVQGYQRFRKFYQPKPVKHYAKG</sequence>
<proteinExistence type="predicted"/>
<dbReference type="AlphaFoldDB" id="A0A510VP12"/>
<protein>
    <submittedName>
        <fullName evidence="1">Uncharacterized protein</fullName>
    </submittedName>
</protein>
<gene>
    <name evidence="1" type="ORF">LSI01_09800</name>
</gene>
<evidence type="ECO:0000313" key="1">
    <source>
        <dbReference type="EMBL" id="GEK28669.1"/>
    </source>
</evidence>
<name>A0A510VP12_9LACO</name>